<dbReference type="SUPFAM" id="SSF51556">
    <property type="entry name" value="Metallo-dependent hydrolases"/>
    <property type="match status" value="1"/>
</dbReference>
<dbReference type="STRING" id="1121022.GCA_000376105_00684"/>
<feature type="chain" id="PRO_5004723681" description="Amidohydrolase-related domain-containing protein" evidence="1">
    <location>
        <begin position="25"/>
        <end position="435"/>
    </location>
</feature>
<dbReference type="InterPro" id="IPR051781">
    <property type="entry name" value="Metallo-dep_Hydrolase"/>
</dbReference>
<reference evidence="3 4" key="1">
    <citation type="journal article" date="2014" name="Nature">
        <title>Sequential evolution of bacterial morphology by co-option of a developmental regulator.</title>
        <authorList>
            <person name="Jiang C."/>
            <person name="Brown P.J."/>
            <person name="Ducret A."/>
            <person name="Brun Y.V."/>
        </authorList>
    </citation>
    <scope>NUCLEOTIDE SEQUENCE [LARGE SCALE GENOMIC DNA]</scope>
    <source>
        <strain evidence="3 4">DSM 16100</strain>
    </source>
</reference>
<dbReference type="Pfam" id="PF01979">
    <property type="entry name" value="Amidohydro_1"/>
    <property type="match status" value="1"/>
</dbReference>
<feature type="domain" description="Amidohydrolase-related" evidence="2">
    <location>
        <begin position="77"/>
        <end position="423"/>
    </location>
</feature>
<sequence>MNMTIKYGVATLALMMALAGSASAKDIVIHAGTLLDGVSATPQKQVSILIHDDRITGIKAGYITHAGAEVIDMTTQTVMPGFIDCHVHIAANLPSRTNATEYAFTHSDIDRAFDGALYSRQMLQQGFTSARDVGGGDDTVAVRNAIEAGKISGPRLWVALEPLGPTAGHGDGRSGLDPALSHPGWDNGIVDTVDQARIRVREHKRRGADLVKIMPSGGIASTGDDPRQQLMTDDEMRTVVTTAHALGMKVAAHIYPAGAIEAAVDAGVDSVEHGSFATDQTFAKMKAHGTYLVPTLTVYEVFYRVAHDHPELLTPGTAEKELANDLLPKQNFPRALKSGVKIAYGTDLGEGDHAMEFGLMISEGMKPADALFAATRNAADLIGSPDIGAIQTGHYADIVATKGDPLADPAQFAQVDFVMKGGVVYRQTGAATVGP</sequence>
<accession>V4NS31</accession>
<dbReference type="Gene3D" id="2.30.40.10">
    <property type="entry name" value="Urease, subunit C, domain 1"/>
    <property type="match status" value="1"/>
</dbReference>
<name>V4NS31_9CAUL</name>
<evidence type="ECO:0000313" key="3">
    <source>
        <dbReference type="EMBL" id="ESQ84602.1"/>
    </source>
</evidence>
<dbReference type="Gene3D" id="3.20.20.140">
    <property type="entry name" value="Metal-dependent hydrolases"/>
    <property type="match status" value="1"/>
</dbReference>
<keyword evidence="4" id="KW-1185">Reference proteome</keyword>
<gene>
    <name evidence="3" type="ORF">ABENE_19485</name>
</gene>
<keyword evidence="1" id="KW-0732">Signal</keyword>
<dbReference type="InterPro" id="IPR057744">
    <property type="entry name" value="OTAase-like"/>
</dbReference>
<dbReference type="GO" id="GO:0016810">
    <property type="term" value="F:hydrolase activity, acting on carbon-nitrogen (but not peptide) bonds"/>
    <property type="evidence" value="ECO:0007669"/>
    <property type="project" value="InterPro"/>
</dbReference>
<dbReference type="EMBL" id="AWGB01000063">
    <property type="protein sequence ID" value="ESQ84602.1"/>
    <property type="molecule type" value="Genomic_DNA"/>
</dbReference>
<evidence type="ECO:0000259" key="2">
    <source>
        <dbReference type="Pfam" id="PF01979"/>
    </source>
</evidence>
<comment type="caution">
    <text evidence="3">The sequence shown here is derived from an EMBL/GenBank/DDBJ whole genome shotgun (WGS) entry which is preliminary data.</text>
</comment>
<proteinExistence type="predicted"/>
<evidence type="ECO:0000313" key="4">
    <source>
        <dbReference type="Proteomes" id="UP000017837"/>
    </source>
</evidence>
<dbReference type="SUPFAM" id="SSF51338">
    <property type="entry name" value="Composite domain of metallo-dependent hydrolases"/>
    <property type="match status" value="1"/>
</dbReference>
<organism evidence="3 4">
    <name type="scientific">Asticcacaulis benevestitus DSM 16100 = ATCC BAA-896</name>
    <dbReference type="NCBI Taxonomy" id="1121022"/>
    <lineage>
        <taxon>Bacteria</taxon>
        <taxon>Pseudomonadati</taxon>
        <taxon>Pseudomonadota</taxon>
        <taxon>Alphaproteobacteria</taxon>
        <taxon>Caulobacterales</taxon>
        <taxon>Caulobacteraceae</taxon>
        <taxon>Asticcacaulis</taxon>
    </lineage>
</organism>
<evidence type="ECO:0000256" key="1">
    <source>
        <dbReference type="SAM" id="SignalP"/>
    </source>
</evidence>
<dbReference type="PANTHER" id="PTHR43135">
    <property type="entry name" value="ALPHA-D-RIBOSE 1-METHYLPHOSPHONATE 5-TRIPHOSPHATE DIPHOSPHATASE"/>
    <property type="match status" value="1"/>
</dbReference>
<dbReference type="PATRIC" id="fig|1121022.4.peg.3991"/>
<protein>
    <recommendedName>
        <fullName evidence="2">Amidohydrolase-related domain-containing protein</fullName>
    </recommendedName>
</protein>
<dbReference type="CDD" id="cd01299">
    <property type="entry name" value="Met_dep_hydrolase_A"/>
    <property type="match status" value="1"/>
</dbReference>
<dbReference type="OrthoDB" id="8098664at2"/>
<dbReference type="PANTHER" id="PTHR43135:SF3">
    <property type="entry name" value="ALPHA-D-RIBOSE 1-METHYLPHOSPHONATE 5-TRIPHOSPHATE DIPHOSPHATASE"/>
    <property type="match status" value="1"/>
</dbReference>
<dbReference type="AlphaFoldDB" id="V4NS31"/>
<dbReference type="InterPro" id="IPR006680">
    <property type="entry name" value="Amidohydro-rel"/>
</dbReference>
<feature type="signal peptide" evidence="1">
    <location>
        <begin position="1"/>
        <end position="24"/>
    </location>
</feature>
<dbReference type="eggNOG" id="COG1228">
    <property type="taxonomic scope" value="Bacteria"/>
</dbReference>
<dbReference type="InterPro" id="IPR032466">
    <property type="entry name" value="Metal_Hydrolase"/>
</dbReference>
<dbReference type="InterPro" id="IPR011059">
    <property type="entry name" value="Metal-dep_hydrolase_composite"/>
</dbReference>
<dbReference type="Proteomes" id="UP000017837">
    <property type="component" value="Unassembled WGS sequence"/>
</dbReference>